<dbReference type="AlphaFoldDB" id="A0A4R1PW21"/>
<comment type="catalytic activity">
    <reaction evidence="6">
        <text>O-phospho-L-threonine + H(+) = (R)-1-aminopropan-2-yl phosphate + CO2</text>
        <dbReference type="Rhea" id="RHEA:11492"/>
        <dbReference type="ChEBI" id="CHEBI:15378"/>
        <dbReference type="ChEBI" id="CHEBI:16526"/>
        <dbReference type="ChEBI" id="CHEBI:58563"/>
        <dbReference type="ChEBI" id="CHEBI:58675"/>
        <dbReference type="EC" id="4.1.1.81"/>
    </reaction>
</comment>
<evidence type="ECO:0000259" key="7">
    <source>
        <dbReference type="Pfam" id="PF00155"/>
    </source>
</evidence>
<dbReference type="GO" id="GO:0030170">
    <property type="term" value="F:pyridoxal phosphate binding"/>
    <property type="evidence" value="ECO:0007669"/>
    <property type="project" value="InterPro"/>
</dbReference>
<feature type="domain" description="Aminotransferase class I/classII large" evidence="7">
    <location>
        <begin position="26"/>
        <end position="356"/>
    </location>
</feature>
<dbReference type="RefSeq" id="WP_132082795.1">
    <property type="nucleotide sequence ID" value="NZ_SLUI01000014.1"/>
</dbReference>
<dbReference type="InterPro" id="IPR004838">
    <property type="entry name" value="NHTrfase_class1_PyrdxlP-BS"/>
</dbReference>
<dbReference type="GO" id="GO:0009236">
    <property type="term" value="P:cobalamin biosynthetic process"/>
    <property type="evidence" value="ECO:0007669"/>
    <property type="project" value="UniProtKB-UniPathway"/>
</dbReference>
<proteinExistence type="predicted"/>
<accession>A0A4R1PW21</accession>
<dbReference type="PANTHER" id="PTHR42885">
    <property type="entry name" value="HISTIDINOL-PHOSPHATE AMINOTRANSFERASE-RELATED"/>
    <property type="match status" value="1"/>
</dbReference>
<dbReference type="SUPFAM" id="SSF53383">
    <property type="entry name" value="PLP-dependent transferases"/>
    <property type="match status" value="1"/>
</dbReference>
<dbReference type="InterPro" id="IPR005860">
    <property type="entry name" value="CobD"/>
</dbReference>
<reference evidence="8 9" key="1">
    <citation type="submission" date="2019-03" db="EMBL/GenBank/DDBJ databases">
        <title>Genomic Encyclopedia of Type Strains, Phase IV (KMG-IV): sequencing the most valuable type-strain genomes for metagenomic binning, comparative biology and taxonomic classification.</title>
        <authorList>
            <person name="Goeker M."/>
        </authorList>
    </citation>
    <scope>NUCLEOTIDE SEQUENCE [LARGE SCALE GENOMIC DNA]</scope>
    <source>
        <strain evidence="8 9">DSM 15969</strain>
    </source>
</reference>
<dbReference type="EC" id="4.1.1.81" evidence="3"/>
<comment type="pathway">
    <text evidence="2">Cofactor biosynthesis; adenosylcobalamin biosynthesis.</text>
</comment>
<dbReference type="NCBIfam" id="TIGR01140">
    <property type="entry name" value="L_thr_O3P_dcar"/>
    <property type="match status" value="1"/>
</dbReference>
<dbReference type="CDD" id="cd00609">
    <property type="entry name" value="AAT_like"/>
    <property type="match status" value="1"/>
</dbReference>
<dbReference type="InterPro" id="IPR015422">
    <property type="entry name" value="PyrdxlP-dep_Trfase_small"/>
</dbReference>
<gene>
    <name evidence="8" type="ORF">EV210_114107</name>
</gene>
<organism evidence="8 9">
    <name type="scientific">Anaerospora hongkongensis</name>
    <dbReference type="NCBI Taxonomy" id="244830"/>
    <lineage>
        <taxon>Bacteria</taxon>
        <taxon>Bacillati</taxon>
        <taxon>Bacillota</taxon>
        <taxon>Negativicutes</taxon>
        <taxon>Selenomonadales</taxon>
        <taxon>Sporomusaceae</taxon>
        <taxon>Anaerospora</taxon>
    </lineage>
</organism>
<name>A0A4R1PW21_9FIRM</name>
<dbReference type="Proteomes" id="UP000295063">
    <property type="component" value="Unassembled WGS sequence"/>
</dbReference>
<evidence type="ECO:0000256" key="5">
    <source>
        <dbReference type="ARBA" id="ARBA00029996"/>
    </source>
</evidence>
<evidence type="ECO:0000256" key="6">
    <source>
        <dbReference type="ARBA" id="ARBA00048531"/>
    </source>
</evidence>
<dbReference type="EMBL" id="SLUI01000014">
    <property type="protein sequence ID" value="TCL35089.1"/>
    <property type="molecule type" value="Genomic_DNA"/>
</dbReference>
<dbReference type="Pfam" id="PF00155">
    <property type="entry name" value="Aminotran_1_2"/>
    <property type="match status" value="1"/>
</dbReference>
<protein>
    <recommendedName>
        <fullName evidence="3">threonine-phosphate decarboxylase</fullName>
        <ecNumber evidence="3">4.1.1.81</ecNumber>
    </recommendedName>
    <alternativeName>
        <fullName evidence="5">L-threonine-O-3-phosphate decarboxylase</fullName>
    </alternativeName>
</protein>
<evidence type="ECO:0000256" key="1">
    <source>
        <dbReference type="ARBA" id="ARBA00003444"/>
    </source>
</evidence>
<keyword evidence="4" id="KW-0169">Cobalamin biosynthesis</keyword>
<evidence type="ECO:0000256" key="2">
    <source>
        <dbReference type="ARBA" id="ARBA00004953"/>
    </source>
</evidence>
<evidence type="ECO:0000313" key="8">
    <source>
        <dbReference type="EMBL" id="TCL35089.1"/>
    </source>
</evidence>
<evidence type="ECO:0000256" key="3">
    <source>
        <dbReference type="ARBA" id="ARBA00012285"/>
    </source>
</evidence>
<keyword evidence="9" id="KW-1185">Reference proteome</keyword>
<comment type="function">
    <text evidence="1">Decarboxylates L-threonine-O-3-phosphate to yield (R)-1-amino-2-propanol O-2-phosphate, the precursor for the linkage between the nucleotide loop and the corrin ring in cobalamin.</text>
</comment>
<dbReference type="InterPro" id="IPR004839">
    <property type="entry name" value="Aminotransferase_I/II_large"/>
</dbReference>
<evidence type="ECO:0000313" key="9">
    <source>
        <dbReference type="Proteomes" id="UP000295063"/>
    </source>
</evidence>
<dbReference type="GO" id="GO:0048472">
    <property type="term" value="F:threonine-phosphate decarboxylase activity"/>
    <property type="evidence" value="ECO:0007669"/>
    <property type="project" value="UniProtKB-EC"/>
</dbReference>
<sequence length="367" mass="39956">MKIAAYEHGGNLYQAARSKGANVEALLDFSANINPLGLAPAIKEAIGEHLPMIIHYPDAQAAALKEAISTYYRVPVEQLITGNGAVELLYLLCHMLRPERVVIPAPTFSEYERAAVAAGAKIDYCLLQEENGFAFDTASVLKAMTAKSVIFLGNPNNPTGTMLTRPDIMTILAAAAEVDSLVVVDESFIDFVDNDDAVTCRWLVEKYPNLVIVHSLTKFYAIPGLRLGFAIADPQLIRLLHAGKDPWNVNSLAQAAGVAALADREYRQLSRETVAAAKTTLFQDLQSIGGIKAYPPSVNYILINIAETGLTAGQLRGYLFTRNILIRDCSNYPGLNGCFIRTAVKLPEQNSRLVQALQEILAGEKHD</sequence>
<dbReference type="Gene3D" id="3.90.1150.10">
    <property type="entry name" value="Aspartate Aminotransferase, domain 1"/>
    <property type="match status" value="1"/>
</dbReference>
<comment type="caution">
    <text evidence="8">The sequence shown here is derived from an EMBL/GenBank/DDBJ whole genome shotgun (WGS) entry which is preliminary data.</text>
</comment>
<evidence type="ECO:0000256" key="4">
    <source>
        <dbReference type="ARBA" id="ARBA00022573"/>
    </source>
</evidence>
<dbReference type="UniPathway" id="UPA00148"/>
<dbReference type="InterPro" id="IPR015424">
    <property type="entry name" value="PyrdxlP-dep_Trfase"/>
</dbReference>
<dbReference type="InterPro" id="IPR015421">
    <property type="entry name" value="PyrdxlP-dep_Trfase_major"/>
</dbReference>
<dbReference type="Gene3D" id="3.40.640.10">
    <property type="entry name" value="Type I PLP-dependent aspartate aminotransferase-like (Major domain)"/>
    <property type="match status" value="1"/>
</dbReference>
<dbReference type="PROSITE" id="PS00105">
    <property type="entry name" value="AA_TRANSFER_CLASS_1"/>
    <property type="match status" value="1"/>
</dbReference>
<dbReference type="OrthoDB" id="9813612at2"/>